<dbReference type="GO" id="GO:0008982">
    <property type="term" value="F:protein-N(PI)-phosphohistidine-sugar phosphotransferase activity"/>
    <property type="evidence" value="ECO:0007669"/>
    <property type="project" value="InterPro"/>
</dbReference>
<evidence type="ECO:0000256" key="2">
    <source>
        <dbReference type="ARBA" id="ARBA00022737"/>
    </source>
</evidence>
<dbReference type="Pfam" id="PF08279">
    <property type="entry name" value="HTH_11"/>
    <property type="match status" value="1"/>
</dbReference>
<dbReference type="InterPro" id="IPR003501">
    <property type="entry name" value="PTS_EIIB_2/3"/>
</dbReference>
<evidence type="ECO:0000259" key="6">
    <source>
        <dbReference type="PROSITE" id="PS51099"/>
    </source>
</evidence>
<dbReference type="Gene3D" id="3.40.930.10">
    <property type="entry name" value="Mannitol-specific EII, Chain A"/>
    <property type="match status" value="1"/>
</dbReference>
<dbReference type="SUPFAM" id="SSF52794">
    <property type="entry name" value="PTS system IIB component-like"/>
    <property type="match status" value="1"/>
</dbReference>
<evidence type="ECO:0000256" key="3">
    <source>
        <dbReference type="ARBA" id="ARBA00023015"/>
    </source>
</evidence>
<dbReference type="Gene3D" id="3.40.50.2300">
    <property type="match status" value="1"/>
</dbReference>
<dbReference type="PANTHER" id="PTHR30185">
    <property type="entry name" value="CRYPTIC BETA-GLUCOSIDE BGL OPERON ANTITERMINATOR"/>
    <property type="match status" value="1"/>
</dbReference>
<feature type="domain" description="PTS EIIA type-2" evidence="5">
    <location>
        <begin position="533"/>
        <end position="677"/>
    </location>
</feature>
<dbReference type="InterPro" id="IPR036095">
    <property type="entry name" value="PTS_EIIB-like_sf"/>
</dbReference>
<dbReference type="InterPro" id="IPR050661">
    <property type="entry name" value="BglG_antiterminators"/>
</dbReference>
<keyword evidence="9" id="KW-1185">Reference proteome</keyword>
<dbReference type="GO" id="GO:0006355">
    <property type="term" value="P:regulation of DNA-templated transcription"/>
    <property type="evidence" value="ECO:0007669"/>
    <property type="project" value="InterPro"/>
</dbReference>
<evidence type="ECO:0000259" key="5">
    <source>
        <dbReference type="PROSITE" id="PS51094"/>
    </source>
</evidence>
<dbReference type="InterPro" id="IPR002178">
    <property type="entry name" value="PTS_EIIA_type-2_dom"/>
</dbReference>
<reference evidence="8 9" key="1">
    <citation type="submission" date="2019-03" db="EMBL/GenBank/DDBJ databases">
        <title>Draft genome sequence data and analysis of a Fermenting Bacterium, Soehngenia longevitae strain 1933PT, isolated from petroleum reservoir in Azerbaijan.</title>
        <authorList>
            <person name="Grouzdev D.S."/>
            <person name="Bidzhieva S.K."/>
            <person name="Sokolova D.S."/>
            <person name="Tourova T.P."/>
            <person name="Poltaraus A.B."/>
            <person name="Nazina T.N."/>
        </authorList>
    </citation>
    <scope>NUCLEOTIDE SEQUENCE [LARGE SCALE GENOMIC DNA]</scope>
    <source>
        <strain evidence="8 9">1933P</strain>
    </source>
</reference>
<dbReference type="Pfam" id="PF00874">
    <property type="entry name" value="PRD"/>
    <property type="match status" value="2"/>
</dbReference>
<dbReference type="PANTHER" id="PTHR30185:SF18">
    <property type="entry name" value="TRANSCRIPTIONAL REGULATOR MTLR"/>
    <property type="match status" value="1"/>
</dbReference>
<dbReference type="PROSITE" id="PS51372">
    <property type="entry name" value="PRD_2"/>
    <property type="match status" value="2"/>
</dbReference>
<feature type="domain" description="PRD" evidence="7">
    <location>
        <begin position="200"/>
        <end position="304"/>
    </location>
</feature>
<dbReference type="InterPro" id="IPR016152">
    <property type="entry name" value="PTrfase/Anion_transptr"/>
</dbReference>
<organism evidence="8 9">
    <name type="scientific">Soehngenia longivitae</name>
    <dbReference type="NCBI Taxonomy" id="2562294"/>
    <lineage>
        <taxon>Bacteria</taxon>
        <taxon>Bacillati</taxon>
        <taxon>Bacillota</taxon>
        <taxon>Tissierellia</taxon>
        <taxon>Tissierellales</taxon>
        <taxon>Tissierellaceae</taxon>
        <taxon>Soehngenia</taxon>
    </lineage>
</organism>
<evidence type="ECO:0000313" key="9">
    <source>
        <dbReference type="Proteomes" id="UP000298381"/>
    </source>
</evidence>
<feature type="domain" description="PRD" evidence="7">
    <location>
        <begin position="305"/>
        <end position="412"/>
    </location>
</feature>
<dbReference type="PROSITE" id="PS51094">
    <property type="entry name" value="PTS_EIIA_TYPE_2"/>
    <property type="match status" value="1"/>
</dbReference>
<dbReference type="InterPro" id="IPR036388">
    <property type="entry name" value="WH-like_DNA-bd_sf"/>
</dbReference>
<dbReference type="CDD" id="cd05568">
    <property type="entry name" value="PTS_IIB_bgl_like"/>
    <property type="match status" value="1"/>
</dbReference>
<keyword evidence="3" id="KW-0805">Transcription regulation</keyword>
<dbReference type="EMBL" id="SRIB01000003">
    <property type="protein sequence ID" value="TFZ41114.1"/>
    <property type="molecule type" value="Genomic_DNA"/>
</dbReference>
<dbReference type="SUPFAM" id="SSF63520">
    <property type="entry name" value="PTS-regulatory domain, PRD"/>
    <property type="match status" value="2"/>
</dbReference>
<keyword evidence="2" id="KW-0677">Repeat</keyword>
<evidence type="ECO:0000256" key="1">
    <source>
        <dbReference type="ARBA" id="ARBA00022679"/>
    </source>
</evidence>
<dbReference type="InterPro" id="IPR036390">
    <property type="entry name" value="WH_DNA-bd_sf"/>
</dbReference>
<accession>A0A4Z0D877</accession>
<dbReference type="RefSeq" id="WP_135270595.1">
    <property type="nucleotide sequence ID" value="NZ_SRIB01000003.1"/>
</dbReference>
<dbReference type="InterPro" id="IPR036634">
    <property type="entry name" value="PRD_sf"/>
</dbReference>
<dbReference type="SUPFAM" id="SSF46785">
    <property type="entry name" value="Winged helix' DNA-binding domain"/>
    <property type="match status" value="1"/>
</dbReference>
<dbReference type="Pfam" id="PF00359">
    <property type="entry name" value="PTS_EIIA_2"/>
    <property type="match status" value="1"/>
</dbReference>
<dbReference type="Proteomes" id="UP000298381">
    <property type="component" value="Unassembled WGS sequence"/>
</dbReference>
<dbReference type="AlphaFoldDB" id="A0A4Z0D877"/>
<sequence>MISIKLTQRQREIIELLIKEDKFFTISEIAKKLNISNRTVSRELRDLYSYLAFFSCSIESRAGKGIRFEGKKEDIKLLLDNIKKSGEIKNYTQNQRIVYILTELLNSNEPLKISNFTSSLNVTEGTISHDLDRVSERLKKHGCELVRKPGVGLYVNASESDKRRAIVDLIYENIEETELIDIIRNKDRLSVETRENLVNLVSKNTLYELEGLLINNENKLKTTLNDRAYIGLLIHLAIAIDRINKGENIIIDKDYLNILKKCDEYTEAERLAKSIEEKFDILMPEDEIGYITMHIIGNQGIKLTQINDDIIKISSEILSNAYDELGLNIKADRQSIMWLATHLQPALYRLKMNMEIRNPLLEEIKTNYTQIYNVAVKAVDPIEKKLGIVIPDSEIAYIAMHIGASVERNKKNLKKYDVIVVCATGMGTATLLSTRLQNEYQNLNVVDVVSSFNLEKVLEINNVDFIISTVPIDYGKKPIVLVNPLLLNNDKKLIDDFLKNFDNVSKPKGENISKSIEKIDLNSLKGYLDAIIEILKNFVVYDILEVDSLNSLIEYISDIVGRNDVETLDIRKDLFKRERLGSTVLDQYNAVLLHAKTTGVDRLIFGVIRLKNPIYIENNGNRDKIDLALIMLAPKDANKNELRVMSFLSSKIIEDENFLFTLRNAEKNLIRELLEDYFNEFYEKVHNEIRKLEV</sequence>
<dbReference type="SUPFAM" id="SSF55804">
    <property type="entry name" value="Phoshotransferase/anion transport protein"/>
    <property type="match status" value="1"/>
</dbReference>
<dbReference type="GO" id="GO:0009401">
    <property type="term" value="P:phosphoenolpyruvate-dependent sugar phosphotransferase system"/>
    <property type="evidence" value="ECO:0007669"/>
    <property type="project" value="InterPro"/>
</dbReference>
<dbReference type="Pfam" id="PF02302">
    <property type="entry name" value="PTS_IIB"/>
    <property type="match status" value="1"/>
</dbReference>
<dbReference type="InterPro" id="IPR011608">
    <property type="entry name" value="PRD"/>
</dbReference>
<dbReference type="OrthoDB" id="3175596at2"/>
<proteinExistence type="predicted"/>
<dbReference type="Gene3D" id="1.10.10.10">
    <property type="entry name" value="Winged helix-like DNA-binding domain superfamily/Winged helix DNA-binding domain"/>
    <property type="match status" value="2"/>
</dbReference>
<name>A0A4Z0D877_9FIRM</name>
<keyword evidence="4" id="KW-0804">Transcription</keyword>
<comment type="caution">
    <text evidence="8">The sequence shown here is derived from an EMBL/GenBank/DDBJ whole genome shotgun (WGS) entry which is preliminary data.</text>
</comment>
<feature type="domain" description="PTS EIIB type-2" evidence="6">
    <location>
        <begin position="416"/>
        <end position="506"/>
    </location>
</feature>
<dbReference type="Gene3D" id="1.10.1790.10">
    <property type="entry name" value="PRD domain"/>
    <property type="match status" value="2"/>
</dbReference>
<gene>
    <name evidence="8" type="ORF">E4100_03175</name>
</gene>
<dbReference type="InterPro" id="IPR013011">
    <property type="entry name" value="PTS_EIIB_2"/>
</dbReference>
<evidence type="ECO:0000313" key="8">
    <source>
        <dbReference type="EMBL" id="TFZ41114.1"/>
    </source>
</evidence>
<dbReference type="PROSITE" id="PS51099">
    <property type="entry name" value="PTS_EIIB_TYPE_2"/>
    <property type="match status" value="1"/>
</dbReference>
<protein>
    <submittedName>
        <fullName evidence="8">Transcription antiterminator</fullName>
    </submittedName>
</protein>
<dbReference type="InterPro" id="IPR013196">
    <property type="entry name" value="HTH_11"/>
</dbReference>
<evidence type="ECO:0000256" key="4">
    <source>
        <dbReference type="ARBA" id="ARBA00023163"/>
    </source>
</evidence>
<evidence type="ECO:0000259" key="7">
    <source>
        <dbReference type="PROSITE" id="PS51372"/>
    </source>
</evidence>
<keyword evidence="1" id="KW-0808">Transferase</keyword>